<evidence type="ECO:0000259" key="6">
    <source>
        <dbReference type="Pfam" id="PF08281"/>
    </source>
</evidence>
<name>A0ABT4YP03_9VIBR</name>
<evidence type="ECO:0000313" key="8">
    <source>
        <dbReference type="Proteomes" id="UP001210678"/>
    </source>
</evidence>
<dbReference type="Gene3D" id="1.10.1740.10">
    <property type="match status" value="1"/>
</dbReference>
<evidence type="ECO:0000313" key="7">
    <source>
        <dbReference type="EMBL" id="MDB1122946.1"/>
    </source>
</evidence>
<dbReference type="Proteomes" id="UP001210678">
    <property type="component" value="Unassembled WGS sequence"/>
</dbReference>
<comment type="caution">
    <text evidence="7">The sequence shown here is derived from an EMBL/GenBank/DDBJ whole genome shotgun (WGS) entry which is preliminary data.</text>
</comment>
<keyword evidence="2" id="KW-0805">Transcription regulation</keyword>
<dbReference type="RefSeq" id="WP_272133172.1">
    <property type="nucleotide sequence ID" value="NZ_JAQLOI010000001.1"/>
</dbReference>
<evidence type="ECO:0000259" key="5">
    <source>
        <dbReference type="Pfam" id="PF04542"/>
    </source>
</evidence>
<evidence type="ECO:0000256" key="4">
    <source>
        <dbReference type="ARBA" id="ARBA00023163"/>
    </source>
</evidence>
<protein>
    <submittedName>
        <fullName evidence="7">RNA polymerase sigma factor</fullName>
    </submittedName>
</protein>
<dbReference type="InterPro" id="IPR014284">
    <property type="entry name" value="RNA_pol_sigma-70_dom"/>
</dbReference>
<keyword evidence="8" id="KW-1185">Reference proteome</keyword>
<dbReference type="InterPro" id="IPR013249">
    <property type="entry name" value="RNA_pol_sigma70_r4_t2"/>
</dbReference>
<keyword evidence="3" id="KW-0731">Sigma factor</keyword>
<dbReference type="InterPro" id="IPR013325">
    <property type="entry name" value="RNA_pol_sigma_r2"/>
</dbReference>
<dbReference type="NCBIfam" id="TIGR02937">
    <property type="entry name" value="sigma70-ECF"/>
    <property type="match status" value="1"/>
</dbReference>
<organism evidence="7 8">
    <name type="scientific">Vibrio algarum</name>
    <dbReference type="NCBI Taxonomy" id="3020714"/>
    <lineage>
        <taxon>Bacteria</taxon>
        <taxon>Pseudomonadati</taxon>
        <taxon>Pseudomonadota</taxon>
        <taxon>Gammaproteobacteria</taxon>
        <taxon>Vibrionales</taxon>
        <taxon>Vibrionaceae</taxon>
        <taxon>Vibrio</taxon>
    </lineage>
</organism>
<dbReference type="InterPro" id="IPR013324">
    <property type="entry name" value="RNA_pol_sigma_r3/r4-like"/>
</dbReference>
<comment type="similarity">
    <text evidence="1">Belongs to the sigma-70 factor family. ECF subfamily.</text>
</comment>
<evidence type="ECO:0000256" key="3">
    <source>
        <dbReference type="ARBA" id="ARBA00023082"/>
    </source>
</evidence>
<dbReference type="Pfam" id="PF04542">
    <property type="entry name" value="Sigma70_r2"/>
    <property type="match status" value="1"/>
</dbReference>
<feature type="domain" description="RNA polymerase sigma factor 70 region 4 type 2" evidence="6">
    <location>
        <begin position="132"/>
        <end position="182"/>
    </location>
</feature>
<evidence type="ECO:0000256" key="2">
    <source>
        <dbReference type="ARBA" id="ARBA00023015"/>
    </source>
</evidence>
<dbReference type="EMBL" id="JAQLOI010000001">
    <property type="protein sequence ID" value="MDB1122946.1"/>
    <property type="molecule type" value="Genomic_DNA"/>
</dbReference>
<dbReference type="InterPro" id="IPR007627">
    <property type="entry name" value="RNA_pol_sigma70_r2"/>
</dbReference>
<dbReference type="InterPro" id="IPR036388">
    <property type="entry name" value="WH-like_DNA-bd_sf"/>
</dbReference>
<dbReference type="PANTHER" id="PTHR43133:SF51">
    <property type="entry name" value="RNA POLYMERASE SIGMA FACTOR"/>
    <property type="match status" value="1"/>
</dbReference>
<dbReference type="InterPro" id="IPR039425">
    <property type="entry name" value="RNA_pol_sigma-70-like"/>
</dbReference>
<dbReference type="Gene3D" id="1.10.10.10">
    <property type="entry name" value="Winged helix-like DNA-binding domain superfamily/Winged helix DNA-binding domain"/>
    <property type="match status" value="1"/>
</dbReference>
<evidence type="ECO:0000256" key="1">
    <source>
        <dbReference type="ARBA" id="ARBA00010641"/>
    </source>
</evidence>
<reference evidence="7 8" key="1">
    <citation type="submission" date="2023-01" db="EMBL/GenBank/DDBJ databases">
        <title>Vibrio sp. KJ40-1 sp.nov, isolated from marine algae.</title>
        <authorList>
            <person name="Butt M."/>
            <person name="Kim J.M.J."/>
            <person name="Jeon C.O.C."/>
        </authorList>
    </citation>
    <scope>NUCLEOTIDE SEQUENCE [LARGE SCALE GENOMIC DNA]</scope>
    <source>
        <strain evidence="7 8">KJ40-1</strain>
    </source>
</reference>
<dbReference type="SUPFAM" id="SSF88946">
    <property type="entry name" value="Sigma2 domain of RNA polymerase sigma factors"/>
    <property type="match status" value="1"/>
</dbReference>
<proteinExistence type="inferred from homology"/>
<dbReference type="PANTHER" id="PTHR43133">
    <property type="entry name" value="RNA POLYMERASE ECF-TYPE SIGMA FACTO"/>
    <property type="match status" value="1"/>
</dbReference>
<feature type="domain" description="RNA polymerase sigma-70 region 2" evidence="5">
    <location>
        <begin position="24"/>
        <end position="88"/>
    </location>
</feature>
<sequence>MNSNLEQYVRNAKSGDQEALDVVVRSIKDNIYGLALRMLGHPEDAEDQTHEILIKVITHLSDFREESAFNTWVYKIACNHLLTKRKQKSSHPELTFDSFGKVITTVTIDAPPLEASDPERGVLLEEVRLNCMQGSLTCLERDVRIAVILGEFAGVTSKEGAVILGTTPEAFRARLSRGRKALQKFMGSHCGLVNKKNACKCHQHAAMALTKGKNFSKQDTILKTEVAGKGRKELLAHLEECSEIERTIEMLRQYPEYQSPDSFSHIVSGLIGSGKYKIFN</sequence>
<dbReference type="Pfam" id="PF08281">
    <property type="entry name" value="Sigma70_r4_2"/>
    <property type="match status" value="1"/>
</dbReference>
<gene>
    <name evidence="7" type="ORF">PGX00_04290</name>
</gene>
<accession>A0ABT4YP03</accession>
<keyword evidence="4" id="KW-0804">Transcription</keyword>
<dbReference type="SUPFAM" id="SSF88659">
    <property type="entry name" value="Sigma3 and sigma4 domains of RNA polymerase sigma factors"/>
    <property type="match status" value="1"/>
</dbReference>